<keyword evidence="2" id="KW-1185">Reference proteome</keyword>
<comment type="caution">
    <text evidence="1">The sequence shown here is derived from an EMBL/GenBank/DDBJ whole genome shotgun (WGS) entry which is preliminary data.</text>
</comment>
<evidence type="ECO:0000313" key="2">
    <source>
        <dbReference type="Proteomes" id="UP000635628"/>
    </source>
</evidence>
<dbReference type="EMBL" id="CAESAP020000160">
    <property type="protein sequence ID" value="CAB5499508.1"/>
    <property type="molecule type" value="Genomic_DNA"/>
</dbReference>
<dbReference type="Proteomes" id="UP000635628">
    <property type="component" value="Unassembled WGS sequence"/>
</dbReference>
<protein>
    <submittedName>
        <fullName evidence="1">Uncharacterized protein</fullName>
    </submittedName>
</protein>
<accession>A0ACA8ZPI7</accession>
<evidence type="ECO:0000313" key="1">
    <source>
        <dbReference type="EMBL" id="CAB5499508.1"/>
    </source>
</evidence>
<sequence length="82" mass="9186">MEHFASIFSKKFNNILTAEKINATELANKAKITTVISYDYRSARAAPSGLSVIKIVKAFPQYTCYLLGLDPKTLPEQITFKD</sequence>
<reference evidence="1" key="1">
    <citation type="submission" date="2020-05" db="EMBL/GenBank/DDBJ databases">
        <authorList>
            <person name="Petersen J."/>
            <person name="Sayavedra L."/>
        </authorList>
    </citation>
    <scope>NUCLEOTIDE SEQUENCE</scope>
    <source>
        <strain evidence="1">B azoricus SOX Menez Gwen</strain>
    </source>
</reference>
<gene>
    <name evidence="1" type="ORF">AZO1586R_940</name>
</gene>
<name>A0ACA8ZPI7_9GAMM</name>
<proteinExistence type="predicted"/>
<organism evidence="1 2">
    <name type="scientific">Bathymodiolus azoricus thioautotrophic gill symbiont</name>
    <dbReference type="NCBI Taxonomy" id="235205"/>
    <lineage>
        <taxon>Bacteria</taxon>
        <taxon>Pseudomonadati</taxon>
        <taxon>Pseudomonadota</taxon>
        <taxon>Gammaproteobacteria</taxon>
        <taxon>sulfur-oxidizing symbionts</taxon>
    </lineage>
</organism>